<dbReference type="Proteomes" id="UP001189429">
    <property type="component" value="Unassembled WGS sequence"/>
</dbReference>
<proteinExistence type="predicted"/>
<evidence type="ECO:0000313" key="1">
    <source>
        <dbReference type="EMBL" id="CAK0870203.1"/>
    </source>
</evidence>
<evidence type="ECO:0008006" key="3">
    <source>
        <dbReference type="Google" id="ProtNLM"/>
    </source>
</evidence>
<comment type="caution">
    <text evidence="1">The sequence shown here is derived from an EMBL/GenBank/DDBJ whole genome shotgun (WGS) entry which is preliminary data.</text>
</comment>
<organism evidence="1 2">
    <name type="scientific">Prorocentrum cordatum</name>
    <dbReference type="NCBI Taxonomy" id="2364126"/>
    <lineage>
        <taxon>Eukaryota</taxon>
        <taxon>Sar</taxon>
        <taxon>Alveolata</taxon>
        <taxon>Dinophyceae</taxon>
        <taxon>Prorocentrales</taxon>
        <taxon>Prorocentraceae</taxon>
        <taxon>Prorocentrum</taxon>
    </lineage>
</organism>
<accession>A0ABN9VB37</accession>
<dbReference type="EMBL" id="CAUYUJ010016937">
    <property type="protein sequence ID" value="CAK0870203.1"/>
    <property type="molecule type" value="Genomic_DNA"/>
</dbReference>
<name>A0ABN9VB37_9DINO</name>
<gene>
    <name evidence="1" type="ORF">PCOR1329_LOCUS56365</name>
</gene>
<protein>
    <recommendedName>
        <fullName evidence="3">N6-L-threonylcarbamoyladenine synthase</fullName>
    </recommendedName>
</protein>
<keyword evidence="2" id="KW-1185">Reference proteome</keyword>
<sequence length="146" mass="16070">MYLGQRGATKLAAKAGVKVPENYVYPHPDMCTIKHEDHAQCLKLIQKAMADTATEPQVRLLYETIGVYLGYALAQYSEFYKIDHVMILGRVSKGAGGDLMLDVAKKVLAEEFPEYSHIQFHTADDHFKAVGQCIAAAALPEIASKA</sequence>
<evidence type="ECO:0000313" key="2">
    <source>
        <dbReference type="Proteomes" id="UP001189429"/>
    </source>
</evidence>
<reference evidence="1" key="1">
    <citation type="submission" date="2023-10" db="EMBL/GenBank/DDBJ databases">
        <authorList>
            <person name="Chen Y."/>
            <person name="Shah S."/>
            <person name="Dougan E. K."/>
            <person name="Thang M."/>
            <person name="Chan C."/>
        </authorList>
    </citation>
    <scope>NUCLEOTIDE SEQUENCE [LARGE SCALE GENOMIC DNA]</scope>
</reference>